<organism evidence="2">
    <name type="scientific">Candida tenuis (strain ATCC 10573 / BCRC 21748 / CBS 615 / JCM 9827 / NBRC 10315 / NRRL Y-1498 / VKM Y-70)</name>
    <name type="common">Yeast</name>
    <name type="synonym">Yamadazyma tenuis</name>
    <dbReference type="NCBI Taxonomy" id="590646"/>
    <lineage>
        <taxon>Eukaryota</taxon>
        <taxon>Fungi</taxon>
        <taxon>Dikarya</taxon>
        <taxon>Ascomycota</taxon>
        <taxon>Saccharomycotina</taxon>
        <taxon>Pichiomycetes</taxon>
        <taxon>Debaryomycetaceae</taxon>
        <taxon>Yamadazyma</taxon>
    </lineage>
</organism>
<dbReference type="GeneID" id="18250581"/>
<dbReference type="STRING" id="590646.G3BFF7"/>
<proteinExistence type="predicted"/>
<dbReference type="Proteomes" id="UP000000707">
    <property type="component" value="Unassembled WGS sequence"/>
</dbReference>
<protein>
    <submittedName>
        <fullName evidence="1">Uncharacterized protein</fullName>
    </submittedName>
</protein>
<dbReference type="AlphaFoldDB" id="G3BFF7"/>
<keyword evidence="2" id="KW-1185">Reference proteome</keyword>
<name>G3BFF7_CANTC</name>
<dbReference type="OrthoDB" id="4013286at2759"/>
<dbReference type="KEGG" id="cten:18250581"/>
<reference evidence="1 2" key="1">
    <citation type="journal article" date="2011" name="Proc. Natl. Acad. Sci. U.S.A.">
        <title>Comparative genomics of xylose-fermenting fungi for enhanced biofuel production.</title>
        <authorList>
            <person name="Wohlbach D.J."/>
            <person name="Kuo A."/>
            <person name="Sato T.K."/>
            <person name="Potts K.M."/>
            <person name="Salamov A.A."/>
            <person name="LaButti K.M."/>
            <person name="Sun H."/>
            <person name="Clum A."/>
            <person name="Pangilinan J.L."/>
            <person name="Lindquist E.A."/>
            <person name="Lucas S."/>
            <person name="Lapidus A."/>
            <person name="Jin M."/>
            <person name="Gunawan C."/>
            <person name="Balan V."/>
            <person name="Dale B.E."/>
            <person name="Jeffries T.W."/>
            <person name="Zinkel R."/>
            <person name="Barry K.W."/>
            <person name="Grigoriev I.V."/>
            <person name="Gasch A.P."/>
        </authorList>
    </citation>
    <scope>NUCLEOTIDE SEQUENCE [LARGE SCALE GENOMIC DNA]</scope>
    <source>
        <strain evidence="2">ATCC 10573 / BCRC 21748 / CBS 615 / JCM 9827 / NBRC 10315 / NRRL Y-1498 / VKM Y-70</strain>
    </source>
</reference>
<dbReference type="EMBL" id="GL996528">
    <property type="protein sequence ID" value="EGV60680.1"/>
    <property type="molecule type" value="Genomic_DNA"/>
</dbReference>
<evidence type="ECO:0000313" key="2">
    <source>
        <dbReference type="Proteomes" id="UP000000707"/>
    </source>
</evidence>
<evidence type="ECO:0000313" key="1">
    <source>
        <dbReference type="EMBL" id="EGV60680.1"/>
    </source>
</evidence>
<dbReference type="RefSeq" id="XP_006689894.1">
    <property type="nucleotide sequence ID" value="XM_006689831.1"/>
</dbReference>
<sequence length="392" mass="45596">MNSSVRNHRNNNNAQFMRNKVIHNRLQLTSQHFSRIEQQLIRPLFSKHHPLDKLESYDVEGLFKDEYNRHKTPQLNTKDSSNEPILARIPSSSSITTAKHSKAYGNMANSFAAHFSPRQFIPNSVTHRNIFRWYQRLLQYSPVTIFLKQKNRLLSESSTSQINFPYRNLKYQIKALSSKHGSKRSYHLTELIYYDTLSLAIRSRERGYTETKPRIKDWPSINIEHDELCNKLSSSKDIEILHKGTRFEGPESDIFEQFPVKETIGELEQTSIADVFPYDVSFNDLYILTIEAPVLGDSHEELMRILRASESEFQIFAVRLDLTQQLLLSSFKSSMKPSVQKNVDYKYDDLLEIAKNAKLHSNIDDLIQFFAEQGSTRVALNKAQDSLYLLEK</sequence>
<dbReference type="eggNOG" id="ENOG502RPY9">
    <property type="taxonomic scope" value="Eukaryota"/>
</dbReference>
<accession>G3BFF7</accession>
<gene>
    <name evidence="1" type="ORF">CANTEDRAFT_96125</name>
</gene>